<accession>A0A835ZHF1</accession>
<feature type="compositionally biased region" description="Polar residues" evidence="8">
    <location>
        <begin position="1"/>
        <end position="11"/>
    </location>
</feature>
<keyword evidence="4 7" id="KW-0812">Transmembrane</keyword>
<name>A0A835ZHF1_SHEEP</name>
<evidence type="ECO:0000256" key="1">
    <source>
        <dbReference type="ARBA" id="ARBA00004167"/>
    </source>
</evidence>
<evidence type="ECO:0000313" key="10">
    <source>
        <dbReference type="Proteomes" id="UP000664991"/>
    </source>
</evidence>
<keyword evidence="5 7" id="KW-0406">Ion transport</keyword>
<evidence type="ECO:0000256" key="5">
    <source>
        <dbReference type="ARBA" id="ARBA00023065"/>
    </source>
</evidence>
<feature type="transmembrane region" description="Helical" evidence="7">
    <location>
        <begin position="237"/>
        <end position="257"/>
    </location>
</feature>
<organism evidence="9 10">
    <name type="scientific">Ovis aries</name>
    <name type="common">Sheep</name>
    <dbReference type="NCBI Taxonomy" id="9940"/>
    <lineage>
        <taxon>Eukaryota</taxon>
        <taxon>Metazoa</taxon>
        <taxon>Chordata</taxon>
        <taxon>Craniata</taxon>
        <taxon>Vertebrata</taxon>
        <taxon>Euteleostomi</taxon>
        <taxon>Mammalia</taxon>
        <taxon>Eutheria</taxon>
        <taxon>Laurasiatheria</taxon>
        <taxon>Artiodactyla</taxon>
        <taxon>Ruminantia</taxon>
        <taxon>Pecora</taxon>
        <taxon>Bovidae</taxon>
        <taxon>Caprinae</taxon>
        <taxon>Ovis</taxon>
    </lineage>
</organism>
<keyword evidence="7" id="KW-1133">Transmembrane helix</keyword>
<dbReference type="AlphaFoldDB" id="A0A835ZHF1"/>
<evidence type="ECO:0000313" key="9">
    <source>
        <dbReference type="EMBL" id="KAG5194612.1"/>
    </source>
</evidence>
<keyword evidence="3 7" id="KW-0813">Transport</keyword>
<dbReference type="CDD" id="cd20322">
    <property type="entry name" value="FXYD4"/>
    <property type="match status" value="1"/>
</dbReference>
<dbReference type="EMBL" id="JAEMGP010000025">
    <property type="protein sequence ID" value="KAG5194612.1"/>
    <property type="molecule type" value="Genomic_DNA"/>
</dbReference>
<dbReference type="GO" id="GO:0017080">
    <property type="term" value="F:sodium channel regulator activity"/>
    <property type="evidence" value="ECO:0007669"/>
    <property type="project" value="TreeGrafter"/>
</dbReference>
<dbReference type="GO" id="GO:0016020">
    <property type="term" value="C:membrane"/>
    <property type="evidence" value="ECO:0007669"/>
    <property type="project" value="UniProtKB-SubCell"/>
</dbReference>
<gene>
    <name evidence="9" type="ORF">JEQ12_012888</name>
</gene>
<feature type="region of interest" description="Disordered" evidence="8">
    <location>
        <begin position="1"/>
        <end position="25"/>
    </location>
</feature>
<protein>
    <recommendedName>
        <fullName evidence="7">FXYD domain-containing ion transport regulator</fullName>
    </recommendedName>
</protein>
<dbReference type="InterPro" id="IPR047283">
    <property type="entry name" value="FXYD4"/>
</dbReference>
<dbReference type="Proteomes" id="UP000664991">
    <property type="component" value="Unassembled WGS sequence"/>
</dbReference>
<dbReference type="GO" id="GO:0043269">
    <property type="term" value="P:regulation of monoatomic ion transport"/>
    <property type="evidence" value="ECO:0007669"/>
    <property type="project" value="InterPro"/>
</dbReference>
<dbReference type="GO" id="GO:0071805">
    <property type="term" value="P:potassium ion transmembrane transport"/>
    <property type="evidence" value="ECO:0007669"/>
    <property type="project" value="InterPro"/>
</dbReference>
<proteinExistence type="inferred from homology"/>
<sequence>MASKIPGSQSRGLGLTPGQGTGSHTQNWRRLLSWGICENEEISPENIPFLLNPPPLLPKVRDPCQMVDLEVFARWGQKGPGQRKGRSPKSFGSSDSCWEHVPFQASSSLSSSQKMQTLDLKCKFIVLRTTSLLALSKLLENVGYPSQPLRTQVRKTTAISAAGTDKRVNKGSRNNQNPDRYWLTQRKENCARAGSACRCVMDGVTRALLLLLAGLPVLEANDVIDKDSPFYYDWEGLQLGGMICAGLMCIAGILFALSGKCKCKNKQKHGLCQYLLSTGLVS</sequence>
<keyword evidence="6 7" id="KW-0472">Membrane</keyword>
<dbReference type="PANTHER" id="PTHR14132">
    <property type="entry name" value="SODIUM/POTASSIUM-TRANSPORTING ATPASE SUBUNIT GAMMA"/>
    <property type="match status" value="1"/>
</dbReference>
<dbReference type="Gene3D" id="1.20.5.780">
    <property type="entry name" value="Single helix bin"/>
    <property type="match status" value="1"/>
</dbReference>
<evidence type="ECO:0000256" key="8">
    <source>
        <dbReference type="SAM" id="MobiDB-lite"/>
    </source>
</evidence>
<evidence type="ECO:0000256" key="6">
    <source>
        <dbReference type="ARBA" id="ARBA00023136"/>
    </source>
</evidence>
<comment type="caution">
    <text evidence="9">The sequence shown here is derived from an EMBL/GenBank/DDBJ whole genome shotgun (WGS) entry which is preliminary data.</text>
</comment>
<dbReference type="PANTHER" id="PTHR14132:SF10">
    <property type="entry name" value="FXYD DOMAIN-CONTAINING ION TRANSPORT REGULATOR 4"/>
    <property type="match status" value="1"/>
</dbReference>
<evidence type="ECO:0000256" key="3">
    <source>
        <dbReference type="ARBA" id="ARBA00022448"/>
    </source>
</evidence>
<comment type="subcellular location">
    <subcellularLocation>
        <location evidence="1">Membrane</location>
        <topology evidence="1">Single-pass membrane protein</topology>
    </subcellularLocation>
</comment>
<reference evidence="9 10" key="1">
    <citation type="submission" date="2020-12" db="EMBL/GenBank/DDBJ databases">
        <title>De novo assembly of Tibetan sheep genome.</title>
        <authorList>
            <person name="Li X."/>
        </authorList>
    </citation>
    <scope>NUCLEOTIDE SEQUENCE [LARGE SCALE GENOMIC DNA]</scope>
    <source>
        <tissue evidence="9">Heart</tissue>
    </source>
</reference>
<evidence type="ECO:0000256" key="7">
    <source>
        <dbReference type="RuleBase" id="RU364131"/>
    </source>
</evidence>
<dbReference type="Pfam" id="PF02038">
    <property type="entry name" value="ATP1G1_PLM_MAT8"/>
    <property type="match status" value="1"/>
</dbReference>
<dbReference type="InterPro" id="IPR000272">
    <property type="entry name" value="Ion-transport_regulator_FXYD"/>
</dbReference>
<comment type="similarity">
    <text evidence="2 7">Belongs to the FXYD family.</text>
</comment>
<evidence type="ECO:0000256" key="2">
    <source>
        <dbReference type="ARBA" id="ARBA00005948"/>
    </source>
</evidence>
<evidence type="ECO:0000256" key="4">
    <source>
        <dbReference type="ARBA" id="ARBA00022692"/>
    </source>
</evidence>